<dbReference type="GO" id="GO:0016301">
    <property type="term" value="F:kinase activity"/>
    <property type="evidence" value="ECO:0007669"/>
    <property type="project" value="InterPro"/>
</dbReference>
<dbReference type="OrthoDB" id="1249303at2"/>
<organism evidence="2 3">
    <name type="scientific">Chryseobacterium arthrosphaerae</name>
    <dbReference type="NCBI Taxonomy" id="651561"/>
    <lineage>
        <taxon>Bacteria</taxon>
        <taxon>Pseudomonadati</taxon>
        <taxon>Bacteroidota</taxon>
        <taxon>Flavobacteriia</taxon>
        <taxon>Flavobacteriales</taxon>
        <taxon>Weeksellaceae</taxon>
        <taxon>Chryseobacterium group</taxon>
        <taxon>Chryseobacterium</taxon>
    </lineage>
</organism>
<dbReference type="InterPro" id="IPR027417">
    <property type="entry name" value="P-loop_NTPase"/>
</dbReference>
<dbReference type="RefSeq" id="WP_065397729.1">
    <property type="nucleotide sequence ID" value="NZ_MAYG01000001.1"/>
</dbReference>
<name>A0A1B8ZQ62_9FLAO</name>
<dbReference type="SUPFAM" id="SSF52540">
    <property type="entry name" value="P-loop containing nucleoside triphosphate hydrolases"/>
    <property type="match status" value="1"/>
</dbReference>
<evidence type="ECO:0000259" key="1">
    <source>
        <dbReference type="Pfam" id="PF00485"/>
    </source>
</evidence>
<dbReference type="GO" id="GO:0005524">
    <property type="term" value="F:ATP binding"/>
    <property type="evidence" value="ECO:0007669"/>
    <property type="project" value="InterPro"/>
</dbReference>
<comment type="caution">
    <text evidence="2">The sequence shown here is derived from an EMBL/GenBank/DDBJ whole genome shotgun (WGS) entry which is preliminary data.</text>
</comment>
<protein>
    <recommendedName>
        <fullName evidence="1">Phosphoribulokinase/uridine kinase domain-containing protein</fullName>
    </recommendedName>
</protein>
<evidence type="ECO:0000313" key="3">
    <source>
        <dbReference type="Proteomes" id="UP000093432"/>
    </source>
</evidence>
<accession>A0A1B8ZQ62</accession>
<dbReference type="InterPro" id="IPR006083">
    <property type="entry name" value="PRK/URK"/>
</dbReference>
<dbReference type="Proteomes" id="UP000093432">
    <property type="component" value="Unassembled WGS sequence"/>
</dbReference>
<dbReference type="STRING" id="651561.BBI00_04945"/>
<dbReference type="AlphaFoldDB" id="A0A1B8ZQ62"/>
<evidence type="ECO:0000313" key="2">
    <source>
        <dbReference type="EMBL" id="OCA73730.1"/>
    </source>
</evidence>
<proteinExistence type="predicted"/>
<dbReference type="Gene3D" id="3.40.50.300">
    <property type="entry name" value="P-loop containing nucleotide triphosphate hydrolases"/>
    <property type="match status" value="1"/>
</dbReference>
<dbReference type="PANTHER" id="PTHR10285">
    <property type="entry name" value="URIDINE KINASE"/>
    <property type="match status" value="1"/>
</dbReference>
<dbReference type="EMBL" id="MAYG01000001">
    <property type="protein sequence ID" value="OCA73730.1"/>
    <property type="molecule type" value="Genomic_DNA"/>
</dbReference>
<reference evidence="3" key="1">
    <citation type="submission" date="2016-07" db="EMBL/GenBank/DDBJ databases">
        <authorList>
            <person name="Florea S."/>
            <person name="Webb J.S."/>
            <person name="Jaromczyk J."/>
            <person name="Schardl C.L."/>
        </authorList>
    </citation>
    <scope>NUCLEOTIDE SEQUENCE [LARGE SCALE GENOMIC DNA]</scope>
    <source>
        <strain evidence="3">CC-VM-7</strain>
    </source>
</reference>
<feature type="domain" description="Phosphoribulokinase/uridine kinase" evidence="1">
    <location>
        <begin position="35"/>
        <end position="174"/>
    </location>
</feature>
<sequence>MIGDVINLEQKHLETAENIYKIISETHQKPQKWSVGICGESGSGKSVTAFALKKVLEEKGIKSLVIQMDDYFKLPPKSNHENRQKSLKNVGVHEVYLDKIQETVKNFKEGESFITKPLVHYIENSVTEEVLKAEDIQVLIVEGTYVLDIDDFDVSIFIDRTYKDTYENRMKRNRDVQSDFIERVLQIEHGIIRQLKEKADLILDKNYHIIKSEL</sequence>
<gene>
    <name evidence="2" type="ORF">BBI00_04945</name>
</gene>
<dbReference type="Pfam" id="PF00485">
    <property type="entry name" value="PRK"/>
    <property type="match status" value="1"/>
</dbReference>